<dbReference type="Proteomes" id="UP001732720">
    <property type="component" value="Chromosome 13"/>
</dbReference>
<dbReference type="RefSeq" id="XP_073908316.1">
    <property type="nucleotide sequence ID" value="XM_074052215.1"/>
</dbReference>
<sequence>MMKVTADGEGKSAKNYSCKRCKKISQIKRVIPLRIIWMDKVEEGDSSAKKSFLLGWPMENFRATFHSLEQKEKWYSFLERNIKLTKEKDNQKSLELQIFAKDFHPCPIDVTATSFDTVNDIIKKILSILGITGCENEYLLSFNSGNEEAPFSLNGHECPYAIKMNQLGEKAFIPQRPSKFTSQTFQEPILGQVSLDLKGQFFLEPRHPSKETATDKGRCPLRNWRFHRRSRSYHNNLDEFPPTTRTGLRIGISIMDIWDEYLKENEISILEINAKQNSVVSTYSNTLQSQIQEEKEPLDEQNKNEGVPGPSPEGEEYPKVSENVHVDVTNAQEAVDSTSSTRFHDSTQEEKESLEEPSQDDAMPGPSPEGDEYPKVNESVHVDVTNPQFSKDSTSSTRFHDSIQEEKELLMSQGRMM</sequence>
<evidence type="ECO:0000313" key="1">
    <source>
        <dbReference type="Proteomes" id="UP001732720"/>
    </source>
</evidence>
<proteinExistence type="predicted"/>
<organism evidence="1 2">
    <name type="scientific">Castor canadensis</name>
    <name type="common">American beaver</name>
    <dbReference type="NCBI Taxonomy" id="51338"/>
    <lineage>
        <taxon>Eukaryota</taxon>
        <taxon>Metazoa</taxon>
        <taxon>Chordata</taxon>
        <taxon>Craniata</taxon>
        <taxon>Vertebrata</taxon>
        <taxon>Euteleostomi</taxon>
        <taxon>Mammalia</taxon>
        <taxon>Eutheria</taxon>
        <taxon>Euarchontoglires</taxon>
        <taxon>Glires</taxon>
        <taxon>Rodentia</taxon>
        <taxon>Castorimorpha</taxon>
        <taxon>Castoridae</taxon>
        <taxon>Castor</taxon>
    </lineage>
</organism>
<evidence type="ECO:0000313" key="2">
    <source>
        <dbReference type="RefSeq" id="XP_073908316.1"/>
    </source>
</evidence>
<reference evidence="2" key="1">
    <citation type="submission" date="2025-08" db="UniProtKB">
        <authorList>
            <consortium name="RefSeq"/>
        </authorList>
    </citation>
    <scope>IDENTIFICATION</scope>
</reference>
<keyword evidence="1" id="KW-1185">Reference proteome</keyword>
<accession>A0AC58KU27</accession>
<protein>
    <submittedName>
        <fullName evidence="2">Rho GTPase-activating protein 20-like</fullName>
    </submittedName>
</protein>
<name>A0AC58KU27_CASCN</name>
<gene>
    <name evidence="2" type="primary">LOC109680329</name>
</gene>